<dbReference type="EMBL" id="LNQE01000478">
    <property type="protein sequence ID" value="KUG26357.1"/>
    <property type="molecule type" value="Genomic_DNA"/>
</dbReference>
<protein>
    <submittedName>
        <fullName evidence="3">Dehydrogenase-like protein</fullName>
    </submittedName>
</protein>
<dbReference type="InterPro" id="IPR004104">
    <property type="entry name" value="Gfo/Idh/MocA-like_OxRdtase_C"/>
</dbReference>
<organism evidence="3">
    <name type="scientific">hydrocarbon metagenome</name>
    <dbReference type="NCBI Taxonomy" id="938273"/>
    <lineage>
        <taxon>unclassified sequences</taxon>
        <taxon>metagenomes</taxon>
        <taxon>ecological metagenomes</taxon>
    </lineage>
</organism>
<gene>
    <name evidence="3" type="ORF">ASZ90_003807</name>
</gene>
<dbReference type="Gene3D" id="3.30.360.10">
    <property type="entry name" value="Dihydrodipicolinate Reductase, domain 2"/>
    <property type="match status" value="1"/>
</dbReference>
<dbReference type="Gene3D" id="3.40.50.720">
    <property type="entry name" value="NAD(P)-binding Rossmann-like Domain"/>
    <property type="match status" value="1"/>
</dbReference>
<evidence type="ECO:0000259" key="2">
    <source>
        <dbReference type="Pfam" id="PF02894"/>
    </source>
</evidence>
<feature type="domain" description="Gfo/Idh/MocA-like oxidoreductase C-terminal" evidence="2">
    <location>
        <begin position="136"/>
        <end position="340"/>
    </location>
</feature>
<sequence length="349" mass="38996">MNDNKVKIGIVGCGNIAPVHAEAISSTNYGMLISVFSRSESNINKMKDKFNVVGYDDYEKFLSDPNLDAVSICTPNGTHLEFAEKAAKAGKHVVIEKPIEVDIRRAKRIIDICNENNVKLAVIYQNRFLEDVIKMKNVIDKGVLGKIFMSDARIKWYRDQQYYDSAEWRGSFKLDGGGVLINQAIHTIDLWLWLMGYPKKIFAHTGTFTHNNIEGEDNAIAVVEFRNGSIGVLQGSTSIIPAMKRRIEIHGENGTVILDGDVFYLLDNQNKVIKEDNNSVNTGGASPLAGFSIEPHKNQFEQIFDAIINNRKPVVSGEESLNSLAFVKAVYESAKNRTEVNYDKYLAGQ</sequence>
<evidence type="ECO:0000259" key="1">
    <source>
        <dbReference type="Pfam" id="PF01408"/>
    </source>
</evidence>
<dbReference type="InterPro" id="IPR036291">
    <property type="entry name" value="NAD(P)-bd_dom_sf"/>
</dbReference>
<dbReference type="Pfam" id="PF01408">
    <property type="entry name" value="GFO_IDH_MocA"/>
    <property type="match status" value="1"/>
</dbReference>
<dbReference type="Pfam" id="PF02894">
    <property type="entry name" value="GFO_IDH_MocA_C"/>
    <property type="match status" value="1"/>
</dbReference>
<accession>A0A0W8FZS8</accession>
<dbReference type="GO" id="GO:0000166">
    <property type="term" value="F:nucleotide binding"/>
    <property type="evidence" value="ECO:0007669"/>
    <property type="project" value="InterPro"/>
</dbReference>
<dbReference type="SUPFAM" id="SSF51735">
    <property type="entry name" value="NAD(P)-binding Rossmann-fold domains"/>
    <property type="match status" value="1"/>
</dbReference>
<comment type="caution">
    <text evidence="3">The sequence shown here is derived from an EMBL/GenBank/DDBJ whole genome shotgun (WGS) entry which is preliminary data.</text>
</comment>
<dbReference type="InterPro" id="IPR000683">
    <property type="entry name" value="Gfo/Idh/MocA-like_OxRdtase_N"/>
</dbReference>
<dbReference type="AlphaFoldDB" id="A0A0W8FZS8"/>
<proteinExistence type="predicted"/>
<reference evidence="3" key="1">
    <citation type="journal article" date="2015" name="Proc. Natl. Acad. Sci. U.S.A.">
        <title>Networks of energetic and metabolic interactions define dynamics in microbial communities.</title>
        <authorList>
            <person name="Embree M."/>
            <person name="Liu J.K."/>
            <person name="Al-Bassam M.M."/>
            <person name="Zengler K."/>
        </authorList>
    </citation>
    <scope>NUCLEOTIDE SEQUENCE</scope>
</reference>
<dbReference type="PANTHER" id="PTHR43249">
    <property type="entry name" value="UDP-N-ACETYL-2-AMINO-2-DEOXY-D-GLUCURONATE OXIDASE"/>
    <property type="match status" value="1"/>
</dbReference>
<feature type="domain" description="Gfo/Idh/MocA-like oxidoreductase N-terminal" evidence="1">
    <location>
        <begin position="6"/>
        <end position="123"/>
    </location>
</feature>
<dbReference type="SUPFAM" id="SSF55347">
    <property type="entry name" value="Glyceraldehyde-3-phosphate dehydrogenase-like, C-terminal domain"/>
    <property type="match status" value="1"/>
</dbReference>
<evidence type="ECO:0000313" key="3">
    <source>
        <dbReference type="EMBL" id="KUG26357.1"/>
    </source>
</evidence>
<dbReference type="PANTHER" id="PTHR43249:SF1">
    <property type="entry name" value="D-GLUCOSIDE 3-DEHYDROGENASE"/>
    <property type="match status" value="1"/>
</dbReference>
<dbReference type="InterPro" id="IPR052515">
    <property type="entry name" value="Gfo/Idh/MocA_Oxidoreductase"/>
</dbReference>
<name>A0A0W8FZS8_9ZZZZ</name>